<dbReference type="PROSITE" id="PS00150">
    <property type="entry name" value="ACYLPHOSPHATASE_1"/>
    <property type="match status" value="1"/>
</dbReference>
<feature type="domain" description="Acylphosphatase-like" evidence="8">
    <location>
        <begin position="5"/>
        <end position="27"/>
    </location>
</feature>
<dbReference type="SUPFAM" id="SSF54975">
    <property type="entry name" value="Acylphosphatase/BLUF domain-like"/>
    <property type="match status" value="1"/>
</dbReference>
<dbReference type="AlphaFoldDB" id="A0A117LAY2"/>
<comment type="caution">
    <text evidence="9">The sequence shown here is derived from an EMBL/GenBank/DDBJ whole genome shotgun (WGS) entry which is preliminary data.</text>
</comment>
<evidence type="ECO:0000256" key="3">
    <source>
        <dbReference type="ARBA" id="ARBA00015991"/>
    </source>
</evidence>
<dbReference type="InterPro" id="IPR036046">
    <property type="entry name" value="Acylphosphatase-like_dom_sf"/>
</dbReference>
<accession>A0A117LAY2</accession>
<organism evidence="9 10">
    <name type="scientific">Thermacetogenium phaeum</name>
    <dbReference type="NCBI Taxonomy" id="85874"/>
    <lineage>
        <taxon>Bacteria</taxon>
        <taxon>Bacillati</taxon>
        <taxon>Bacillota</taxon>
        <taxon>Clostridia</taxon>
        <taxon>Thermoanaerobacterales</taxon>
        <taxon>Thermoanaerobacteraceae</taxon>
        <taxon>Thermacetogenium</taxon>
    </lineage>
</organism>
<reference evidence="10" key="1">
    <citation type="journal article" date="2015" name="MBio">
        <title>Genome-Resolved Metagenomic Analysis Reveals Roles for Candidate Phyla and Other Microbial Community Members in Biogeochemical Transformations in Oil Reservoirs.</title>
        <authorList>
            <person name="Hu P."/>
            <person name="Tom L."/>
            <person name="Singh A."/>
            <person name="Thomas B.C."/>
            <person name="Baker B.J."/>
            <person name="Piceno Y.M."/>
            <person name="Andersen G.L."/>
            <person name="Banfield J.F."/>
        </authorList>
    </citation>
    <scope>NUCLEOTIDE SEQUENCE [LARGE SCALE GENOMIC DNA]</scope>
</reference>
<proteinExistence type="inferred from homology"/>
<evidence type="ECO:0000313" key="9">
    <source>
        <dbReference type="EMBL" id="KUK36101.1"/>
    </source>
</evidence>
<evidence type="ECO:0000256" key="4">
    <source>
        <dbReference type="ARBA" id="ARBA00032904"/>
    </source>
</evidence>
<feature type="non-terminal residue" evidence="9">
    <location>
        <position position="27"/>
    </location>
</feature>
<evidence type="ECO:0000313" key="10">
    <source>
        <dbReference type="Proteomes" id="UP000053326"/>
    </source>
</evidence>
<comment type="similarity">
    <text evidence="1 7">Belongs to the acylphosphatase family.</text>
</comment>
<dbReference type="InterPro" id="IPR017968">
    <property type="entry name" value="Acylphosphatase_CS"/>
</dbReference>
<evidence type="ECO:0000256" key="5">
    <source>
        <dbReference type="ARBA" id="ARBA00047645"/>
    </source>
</evidence>
<evidence type="ECO:0000256" key="1">
    <source>
        <dbReference type="ARBA" id="ARBA00005614"/>
    </source>
</evidence>
<dbReference type="EC" id="3.6.1.7" evidence="2"/>
<dbReference type="EMBL" id="LGFO01000163">
    <property type="protein sequence ID" value="KUK36101.1"/>
    <property type="molecule type" value="Genomic_DNA"/>
</dbReference>
<evidence type="ECO:0000259" key="8">
    <source>
        <dbReference type="PROSITE" id="PS51160"/>
    </source>
</evidence>
<evidence type="ECO:0000256" key="7">
    <source>
        <dbReference type="RuleBase" id="RU004168"/>
    </source>
</evidence>
<evidence type="ECO:0000256" key="6">
    <source>
        <dbReference type="PROSITE-ProRule" id="PRU00520"/>
    </source>
</evidence>
<dbReference type="PATRIC" id="fig|85874.4.peg.611"/>
<comment type="caution">
    <text evidence="6">Lacks conserved residue(s) required for the propagation of feature annotation.</text>
</comment>
<dbReference type="PROSITE" id="PS51160">
    <property type="entry name" value="ACYLPHOSPHATASE_3"/>
    <property type="match status" value="1"/>
</dbReference>
<dbReference type="Pfam" id="PF00708">
    <property type="entry name" value="Acylphosphatase"/>
    <property type="match status" value="1"/>
</dbReference>
<name>A0A117LAY2_9THEO</name>
<protein>
    <recommendedName>
        <fullName evidence="3">Acylphosphatase</fullName>
        <ecNumber evidence="2">3.6.1.7</ecNumber>
    </recommendedName>
    <alternativeName>
        <fullName evidence="4">Acylphosphate phosphohydrolase</fullName>
    </alternativeName>
</protein>
<evidence type="ECO:0000256" key="2">
    <source>
        <dbReference type="ARBA" id="ARBA00012150"/>
    </source>
</evidence>
<sequence length="27" mass="3062">MTVVAREIRIEGVVQGVGFRPFIFRLA</sequence>
<gene>
    <name evidence="9" type="ORF">XD66_1188</name>
</gene>
<dbReference type="Proteomes" id="UP000053326">
    <property type="component" value="Unassembled WGS sequence"/>
</dbReference>
<dbReference type="Gene3D" id="3.90.870.50">
    <property type="match status" value="1"/>
</dbReference>
<comment type="catalytic activity">
    <reaction evidence="5">
        <text>an acyl phosphate + H2O = a carboxylate + phosphate + H(+)</text>
        <dbReference type="Rhea" id="RHEA:14965"/>
        <dbReference type="ChEBI" id="CHEBI:15377"/>
        <dbReference type="ChEBI" id="CHEBI:15378"/>
        <dbReference type="ChEBI" id="CHEBI:29067"/>
        <dbReference type="ChEBI" id="CHEBI:43474"/>
        <dbReference type="ChEBI" id="CHEBI:59918"/>
        <dbReference type="EC" id="3.6.1.7"/>
    </reaction>
</comment>
<dbReference type="InterPro" id="IPR001792">
    <property type="entry name" value="Acylphosphatase-like_dom"/>
</dbReference>
<dbReference type="GO" id="GO:0003998">
    <property type="term" value="F:acylphosphatase activity"/>
    <property type="evidence" value="ECO:0007669"/>
    <property type="project" value="UniProtKB-EC"/>
</dbReference>